<organism evidence="1 2">
    <name type="scientific">Necator americanus</name>
    <name type="common">Human hookworm</name>
    <dbReference type="NCBI Taxonomy" id="51031"/>
    <lineage>
        <taxon>Eukaryota</taxon>
        <taxon>Metazoa</taxon>
        <taxon>Ecdysozoa</taxon>
        <taxon>Nematoda</taxon>
        <taxon>Chromadorea</taxon>
        <taxon>Rhabditida</taxon>
        <taxon>Rhabditina</taxon>
        <taxon>Rhabditomorpha</taxon>
        <taxon>Strongyloidea</taxon>
        <taxon>Ancylostomatidae</taxon>
        <taxon>Bunostominae</taxon>
        <taxon>Necator</taxon>
    </lineage>
</organism>
<evidence type="ECO:0008006" key="3">
    <source>
        <dbReference type="Google" id="ProtNLM"/>
    </source>
</evidence>
<protein>
    <recommendedName>
        <fullName evidence="3">Reverse transcriptase domain-containing protein</fullName>
    </recommendedName>
</protein>
<evidence type="ECO:0000313" key="1">
    <source>
        <dbReference type="EMBL" id="KAK6761464.1"/>
    </source>
</evidence>
<name>A0ABR1EFJ7_NECAM</name>
<keyword evidence="2" id="KW-1185">Reference proteome</keyword>
<sequence>MRASRASKRDDIHTVSKLIQVSREYEMPLCLIFIDLKKVFVTVETKAVMEALDNQGIPTPYIEILHELCSNFTTKISSFYNNIIIDVKRGVRQDDTISPQILSAALENAMRGLEWDDVGVKVDLFIHTIFVSLMTSFL</sequence>
<reference evidence="1 2" key="1">
    <citation type="submission" date="2023-08" db="EMBL/GenBank/DDBJ databases">
        <title>A Necator americanus chromosomal reference genome.</title>
        <authorList>
            <person name="Ilik V."/>
            <person name="Petrzelkova K.J."/>
            <person name="Pardy F."/>
            <person name="Fuh T."/>
            <person name="Niatou-Singa F.S."/>
            <person name="Gouil Q."/>
            <person name="Baker L."/>
            <person name="Ritchie M.E."/>
            <person name="Jex A.R."/>
            <person name="Gazzola D."/>
            <person name="Li H."/>
            <person name="Toshio Fujiwara R."/>
            <person name="Zhan B."/>
            <person name="Aroian R.V."/>
            <person name="Pafco B."/>
            <person name="Schwarz E.M."/>
        </authorList>
    </citation>
    <scope>NUCLEOTIDE SEQUENCE [LARGE SCALE GENOMIC DNA]</scope>
    <source>
        <strain evidence="1 2">Aroian</strain>
        <tissue evidence="1">Whole animal</tissue>
    </source>
</reference>
<proteinExistence type="predicted"/>
<accession>A0ABR1EFJ7</accession>
<evidence type="ECO:0000313" key="2">
    <source>
        <dbReference type="Proteomes" id="UP001303046"/>
    </source>
</evidence>
<dbReference type="EMBL" id="JAVFWL010000006">
    <property type="protein sequence ID" value="KAK6761464.1"/>
    <property type="molecule type" value="Genomic_DNA"/>
</dbReference>
<comment type="caution">
    <text evidence="1">The sequence shown here is derived from an EMBL/GenBank/DDBJ whole genome shotgun (WGS) entry which is preliminary data.</text>
</comment>
<dbReference type="Proteomes" id="UP001303046">
    <property type="component" value="Unassembled WGS sequence"/>
</dbReference>
<gene>
    <name evidence="1" type="primary">Necator_chrX.g22672</name>
    <name evidence="1" type="ORF">RB195_022509</name>
</gene>